<dbReference type="InterPro" id="IPR020574">
    <property type="entry name" value="Ribosomal_uS9_CS"/>
</dbReference>
<evidence type="ECO:0000256" key="5">
    <source>
        <dbReference type="SAM" id="MobiDB-lite"/>
    </source>
</evidence>
<feature type="region of interest" description="Disordered" evidence="5">
    <location>
        <begin position="1"/>
        <end position="51"/>
    </location>
</feature>
<organism evidence="6 7">
    <name type="scientific">Desmophyllum pertusum</name>
    <dbReference type="NCBI Taxonomy" id="174260"/>
    <lineage>
        <taxon>Eukaryota</taxon>
        <taxon>Metazoa</taxon>
        <taxon>Cnidaria</taxon>
        <taxon>Anthozoa</taxon>
        <taxon>Hexacorallia</taxon>
        <taxon>Scleractinia</taxon>
        <taxon>Caryophylliina</taxon>
        <taxon>Caryophylliidae</taxon>
        <taxon>Desmophyllum</taxon>
    </lineage>
</organism>
<dbReference type="GO" id="GO:0003735">
    <property type="term" value="F:structural constituent of ribosome"/>
    <property type="evidence" value="ECO:0007669"/>
    <property type="project" value="InterPro"/>
</dbReference>
<accession>A0A9X0D3T7</accession>
<keyword evidence="2 4" id="KW-0689">Ribosomal protein</keyword>
<feature type="region of interest" description="Disordered" evidence="5">
    <location>
        <begin position="153"/>
        <end position="195"/>
    </location>
</feature>
<evidence type="ECO:0000256" key="2">
    <source>
        <dbReference type="ARBA" id="ARBA00022980"/>
    </source>
</evidence>
<comment type="caution">
    <text evidence="6">The sequence shown here is derived from an EMBL/GenBank/DDBJ whole genome shotgun (WGS) entry which is preliminary data.</text>
</comment>
<feature type="compositionally biased region" description="Low complexity" evidence="5">
    <location>
        <begin position="28"/>
        <end position="41"/>
    </location>
</feature>
<dbReference type="Proteomes" id="UP001163046">
    <property type="component" value="Unassembled WGS sequence"/>
</dbReference>
<evidence type="ECO:0000256" key="1">
    <source>
        <dbReference type="ARBA" id="ARBA00005251"/>
    </source>
</evidence>
<dbReference type="AlphaFoldDB" id="A0A9X0D3T7"/>
<dbReference type="SUPFAM" id="SSF54211">
    <property type="entry name" value="Ribosomal protein S5 domain 2-like"/>
    <property type="match status" value="1"/>
</dbReference>
<sequence length="396" mass="44484">MKKLSHVPGAFPSSGLNESLKPPENVVDAAASTDTTSSAASEEGQDDEDPLMQQMMITYDRYRHWIAKLMGKDPESFGKKELEEAIAYLMPSGLYAKDSRPVFEDPRINRTSLGLDVGVDKKGNPLAAAFFTGQVGFHNTLYEIYEQTAKLDAADEQSLPEDVQTSDSETSGEEDSPDSSDDKSSDDDEDNKIQKVRIQPKMRWVSKLELEREIKEALTDKEYGVILHRLKKLARHRNAYQGTPFLLRFLRIIPIPGMEDAKSRQLNENGEAFAEGDRKRAIARVTAKRGSGNVTINDVPFTKYFGRMEDRKQIMSPFLAVDAVGEYDVKCDVIGGGSSGQSGAIRLAISRALLSFEDSYLEPLQKARLLIRDSRIKERKKPGQKRARKKFTWVRR</sequence>
<dbReference type="GO" id="GO:0005763">
    <property type="term" value="C:mitochondrial small ribosomal subunit"/>
    <property type="evidence" value="ECO:0007669"/>
    <property type="project" value="TreeGrafter"/>
</dbReference>
<dbReference type="NCBIfam" id="NF001099">
    <property type="entry name" value="PRK00132.1"/>
    <property type="match status" value="1"/>
</dbReference>
<feature type="compositionally biased region" description="Acidic residues" evidence="5">
    <location>
        <begin position="170"/>
        <end position="190"/>
    </location>
</feature>
<dbReference type="PANTHER" id="PTHR21569">
    <property type="entry name" value="RIBOSOMAL PROTEIN S9"/>
    <property type="match status" value="1"/>
</dbReference>
<keyword evidence="7" id="KW-1185">Reference proteome</keyword>
<comment type="similarity">
    <text evidence="1 4">Belongs to the universal ribosomal protein uS9 family.</text>
</comment>
<evidence type="ECO:0000256" key="4">
    <source>
        <dbReference type="RuleBase" id="RU003815"/>
    </source>
</evidence>
<dbReference type="GO" id="GO:0003723">
    <property type="term" value="F:RNA binding"/>
    <property type="evidence" value="ECO:0007669"/>
    <property type="project" value="TreeGrafter"/>
</dbReference>
<proteinExistence type="inferred from homology"/>
<evidence type="ECO:0000256" key="3">
    <source>
        <dbReference type="ARBA" id="ARBA00023274"/>
    </source>
</evidence>
<reference evidence="6" key="1">
    <citation type="submission" date="2023-01" db="EMBL/GenBank/DDBJ databases">
        <title>Genome assembly of the deep-sea coral Lophelia pertusa.</title>
        <authorList>
            <person name="Herrera S."/>
            <person name="Cordes E."/>
        </authorList>
    </citation>
    <scope>NUCLEOTIDE SEQUENCE</scope>
    <source>
        <strain evidence="6">USNM1676648</strain>
        <tissue evidence="6">Polyp</tissue>
    </source>
</reference>
<dbReference type="PROSITE" id="PS00360">
    <property type="entry name" value="RIBOSOMAL_S9"/>
    <property type="match status" value="1"/>
</dbReference>
<dbReference type="InterPro" id="IPR023035">
    <property type="entry name" value="Ribosomal_uS9_bac/plastid"/>
</dbReference>
<dbReference type="Pfam" id="PF00380">
    <property type="entry name" value="Ribosomal_S9"/>
    <property type="match status" value="1"/>
</dbReference>
<evidence type="ECO:0000313" key="7">
    <source>
        <dbReference type="Proteomes" id="UP001163046"/>
    </source>
</evidence>
<dbReference type="PANTHER" id="PTHR21569:SF1">
    <property type="entry name" value="SMALL RIBOSOMAL SUBUNIT PROTEIN US9M"/>
    <property type="match status" value="1"/>
</dbReference>
<dbReference type="InterPro" id="IPR000754">
    <property type="entry name" value="Ribosomal_uS9"/>
</dbReference>
<keyword evidence="3 4" id="KW-0687">Ribonucleoprotein</keyword>
<name>A0A9X0D3T7_9CNID</name>
<dbReference type="GO" id="GO:0006412">
    <property type="term" value="P:translation"/>
    <property type="evidence" value="ECO:0007669"/>
    <property type="project" value="InterPro"/>
</dbReference>
<dbReference type="InterPro" id="IPR020568">
    <property type="entry name" value="Ribosomal_Su5_D2-typ_SF"/>
</dbReference>
<dbReference type="Gene3D" id="3.30.230.10">
    <property type="match status" value="1"/>
</dbReference>
<dbReference type="EMBL" id="MU825879">
    <property type="protein sequence ID" value="KAJ7385860.1"/>
    <property type="molecule type" value="Genomic_DNA"/>
</dbReference>
<gene>
    <name evidence="6" type="primary">MRPS9</name>
    <name evidence="6" type="ORF">OS493_013896</name>
</gene>
<dbReference type="InterPro" id="IPR014721">
    <property type="entry name" value="Ribsml_uS5_D2-typ_fold_subgr"/>
</dbReference>
<evidence type="ECO:0000313" key="6">
    <source>
        <dbReference type="EMBL" id="KAJ7385860.1"/>
    </source>
</evidence>
<protein>
    <submittedName>
        <fullName evidence="6">37S ribosomal protein S9, mitochondrial</fullName>
    </submittedName>
</protein>
<dbReference type="OrthoDB" id="10254627at2759"/>